<dbReference type="Proteomes" id="UP000288716">
    <property type="component" value="Unassembled WGS sequence"/>
</dbReference>
<dbReference type="AlphaFoldDB" id="A0A443SE61"/>
<protein>
    <recommendedName>
        <fullName evidence="1">Ubiquilin</fullName>
    </recommendedName>
</protein>
<gene>
    <name evidence="5" type="ORF">B4U80_04554</name>
</gene>
<dbReference type="SMART" id="SM00213">
    <property type="entry name" value="UBQ"/>
    <property type="match status" value="1"/>
</dbReference>
<dbReference type="CDD" id="cd14399">
    <property type="entry name" value="UBA_PLICs"/>
    <property type="match status" value="1"/>
</dbReference>
<proteinExistence type="predicted"/>
<feature type="compositionally biased region" description="Low complexity" evidence="2">
    <location>
        <begin position="337"/>
        <end position="349"/>
    </location>
</feature>
<dbReference type="CDD" id="cd01808">
    <property type="entry name" value="Ubl_PLICs"/>
    <property type="match status" value="1"/>
</dbReference>
<sequence length="566" mass="62721">MLTENNKQRSFSTVPHFVIYPFLLQSNDRFSKMAENKEEKEGEQTSLIHLTIKTAKEKETIEVNENASVKELKKLVADRFKTDEDLVCLIFAGKILKDNENLENHKIKDGLTVHLVIRSKKPPPDQSSSTSTPSATSQSSANVGATTDSNVGGSPFGFSPFGNLGLGGNLAEMQQSVQREMMSNPEFMRQMMENPLVQNLMSNPEYVRTMLTSSPQMQSLMERNPEISHMLNNPDILRQTMEMVRNPAALQELMRTQDRALSNLESLPGGYNALRRMYTEVQEPMLNAAQEQFGSNPFASTTNEDGNRSNEQRGQEVRDPLPNPWAPRQTPSTPSSGTRPQQPTPGTQPSDANALQGVMQQLMTNPDVMHNMLSSPYIQNMMQSLSQNPDLMQQIVANNPLLAGNPNLQEQMRTMMPQMLQQMQNPEMQSLLTNPDALQAILQIQRGMDQLQRVAPNIVSGMSSAGVQNISPTTGTGNTTSTPTTTTNPSQTTGIGNPNISALSQLMAQMLSGTQQQQVAPEERYRSQLEQLIGMGFTNRERNLRALIASFGDINGAIERLLQSPE</sequence>
<accession>A0A443SE61</accession>
<feature type="region of interest" description="Disordered" evidence="2">
    <location>
        <begin position="295"/>
        <end position="352"/>
    </location>
</feature>
<dbReference type="GO" id="GO:0006511">
    <property type="term" value="P:ubiquitin-dependent protein catabolic process"/>
    <property type="evidence" value="ECO:0007669"/>
    <property type="project" value="TreeGrafter"/>
</dbReference>
<dbReference type="SMART" id="SM00165">
    <property type="entry name" value="UBA"/>
    <property type="match status" value="1"/>
</dbReference>
<dbReference type="SMART" id="SM00727">
    <property type="entry name" value="STI1"/>
    <property type="match status" value="4"/>
</dbReference>
<dbReference type="Pfam" id="PF00627">
    <property type="entry name" value="UBA"/>
    <property type="match status" value="1"/>
</dbReference>
<dbReference type="FunFam" id="1.10.8.10:FF:000079">
    <property type="entry name" value="Ubiquitin family protein"/>
    <property type="match status" value="1"/>
</dbReference>
<dbReference type="FunFam" id="1.10.260.100:FF:000001">
    <property type="entry name" value="Ubiquilin 1"/>
    <property type="match status" value="1"/>
</dbReference>
<dbReference type="PANTHER" id="PTHR10677:SF3">
    <property type="entry name" value="FI07626P-RELATED"/>
    <property type="match status" value="1"/>
</dbReference>
<dbReference type="FunFam" id="3.10.20.90:FF:000095">
    <property type="entry name" value="Ubiquilin 4"/>
    <property type="match status" value="1"/>
</dbReference>
<feature type="region of interest" description="Disordered" evidence="2">
    <location>
        <begin position="466"/>
        <end position="498"/>
    </location>
</feature>
<feature type="region of interest" description="Disordered" evidence="2">
    <location>
        <begin position="119"/>
        <end position="148"/>
    </location>
</feature>
<dbReference type="InterPro" id="IPR015940">
    <property type="entry name" value="UBA"/>
</dbReference>
<evidence type="ECO:0000256" key="1">
    <source>
        <dbReference type="ARBA" id="ARBA00071717"/>
    </source>
</evidence>
<dbReference type="VEuPathDB" id="VectorBase:LDEU006250"/>
<feature type="compositionally biased region" description="Low complexity" evidence="2">
    <location>
        <begin position="126"/>
        <end position="141"/>
    </location>
</feature>
<dbReference type="GO" id="GO:0031593">
    <property type="term" value="F:polyubiquitin modification-dependent protein binding"/>
    <property type="evidence" value="ECO:0007669"/>
    <property type="project" value="TreeGrafter"/>
</dbReference>
<dbReference type="InterPro" id="IPR006636">
    <property type="entry name" value="STI1_HS-bd"/>
</dbReference>
<dbReference type="InterPro" id="IPR029071">
    <property type="entry name" value="Ubiquitin-like_domsf"/>
</dbReference>
<dbReference type="Gene3D" id="1.10.260.100">
    <property type="match status" value="1"/>
</dbReference>
<dbReference type="GO" id="GO:0005829">
    <property type="term" value="C:cytosol"/>
    <property type="evidence" value="ECO:0007669"/>
    <property type="project" value="TreeGrafter"/>
</dbReference>
<keyword evidence="6" id="KW-1185">Reference proteome</keyword>
<dbReference type="EMBL" id="NCKV01003378">
    <property type="protein sequence ID" value="RWS25791.1"/>
    <property type="molecule type" value="Genomic_DNA"/>
</dbReference>
<dbReference type="Gene3D" id="3.10.20.90">
    <property type="entry name" value="Phosphatidylinositol 3-kinase Catalytic Subunit, Chain A, domain 1"/>
    <property type="match status" value="1"/>
</dbReference>
<evidence type="ECO:0000313" key="5">
    <source>
        <dbReference type="EMBL" id="RWS25791.1"/>
    </source>
</evidence>
<feature type="compositionally biased region" description="Polar residues" evidence="2">
    <location>
        <begin position="295"/>
        <end position="304"/>
    </location>
</feature>
<feature type="compositionally biased region" description="Low complexity" evidence="2">
    <location>
        <begin position="469"/>
        <end position="494"/>
    </location>
</feature>
<dbReference type="SUPFAM" id="SSF54236">
    <property type="entry name" value="Ubiquitin-like"/>
    <property type="match status" value="1"/>
</dbReference>
<dbReference type="OrthoDB" id="9450922at2759"/>
<feature type="compositionally biased region" description="Basic and acidic residues" evidence="2">
    <location>
        <begin position="305"/>
        <end position="319"/>
    </location>
</feature>
<dbReference type="PANTHER" id="PTHR10677">
    <property type="entry name" value="UBIQUILIN"/>
    <property type="match status" value="1"/>
</dbReference>
<dbReference type="Pfam" id="PF23195">
    <property type="entry name" value="UBQLN1"/>
    <property type="match status" value="1"/>
</dbReference>
<name>A0A443SE61_9ACAR</name>
<comment type="caution">
    <text evidence="5">The sequence shown here is derived from an EMBL/GenBank/DDBJ whole genome shotgun (WGS) entry which is preliminary data.</text>
</comment>
<dbReference type="PROSITE" id="PS50053">
    <property type="entry name" value="UBIQUITIN_2"/>
    <property type="match status" value="1"/>
</dbReference>
<feature type="domain" description="UBA" evidence="3">
    <location>
        <begin position="520"/>
        <end position="564"/>
    </location>
</feature>
<dbReference type="Gene3D" id="1.10.8.10">
    <property type="entry name" value="DNA helicase RuvA subunit, C-terminal domain"/>
    <property type="match status" value="1"/>
</dbReference>
<dbReference type="Pfam" id="PF00240">
    <property type="entry name" value="ubiquitin"/>
    <property type="match status" value="1"/>
</dbReference>
<feature type="domain" description="Ubiquitin-like" evidence="4">
    <location>
        <begin position="48"/>
        <end position="122"/>
    </location>
</feature>
<dbReference type="InterPro" id="IPR000626">
    <property type="entry name" value="Ubiquitin-like_dom"/>
</dbReference>
<organism evidence="5 6">
    <name type="scientific">Leptotrombidium deliense</name>
    <dbReference type="NCBI Taxonomy" id="299467"/>
    <lineage>
        <taxon>Eukaryota</taxon>
        <taxon>Metazoa</taxon>
        <taxon>Ecdysozoa</taxon>
        <taxon>Arthropoda</taxon>
        <taxon>Chelicerata</taxon>
        <taxon>Arachnida</taxon>
        <taxon>Acari</taxon>
        <taxon>Acariformes</taxon>
        <taxon>Trombidiformes</taxon>
        <taxon>Prostigmata</taxon>
        <taxon>Anystina</taxon>
        <taxon>Parasitengona</taxon>
        <taxon>Trombiculoidea</taxon>
        <taxon>Trombiculidae</taxon>
        <taxon>Leptotrombidium</taxon>
    </lineage>
</organism>
<dbReference type="InterPro" id="IPR009060">
    <property type="entry name" value="UBA-like_sf"/>
</dbReference>
<dbReference type="STRING" id="299467.A0A443SE61"/>
<reference evidence="5 6" key="1">
    <citation type="journal article" date="2018" name="Gigascience">
        <title>Genomes of trombidid mites reveal novel predicted allergens and laterally-transferred genes associated with secondary metabolism.</title>
        <authorList>
            <person name="Dong X."/>
            <person name="Chaisiri K."/>
            <person name="Xia D."/>
            <person name="Armstrong S.D."/>
            <person name="Fang Y."/>
            <person name="Donnelly M.J."/>
            <person name="Kadowaki T."/>
            <person name="McGarry J.W."/>
            <person name="Darby A.C."/>
            <person name="Makepeace B.L."/>
        </authorList>
    </citation>
    <scope>NUCLEOTIDE SEQUENCE [LARGE SCALE GENOMIC DNA]</scope>
    <source>
        <strain evidence="5">UoL-UT</strain>
    </source>
</reference>
<evidence type="ECO:0000256" key="2">
    <source>
        <dbReference type="SAM" id="MobiDB-lite"/>
    </source>
</evidence>
<dbReference type="SUPFAM" id="SSF46934">
    <property type="entry name" value="UBA-like"/>
    <property type="match status" value="1"/>
</dbReference>
<dbReference type="InterPro" id="IPR015496">
    <property type="entry name" value="Ubiquilin"/>
</dbReference>
<evidence type="ECO:0000313" key="6">
    <source>
        <dbReference type="Proteomes" id="UP000288716"/>
    </source>
</evidence>
<evidence type="ECO:0000259" key="3">
    <source>
        <dbReference type="PROSITE" id="PS50030"/>
    </source>
</evidence>
<evidence type="ECO:0000259" key="4">
    <source>
        <dbReference type="PROSITE" id="PS50053"/>
    </source>
</evidence>
<dbReference type="PROSITE" id="PS50030">
    <property type="entry name" value="UBA"/>
    <property type="match status" value="1"/>
</dbReference>